<dbReference type="EMBL" id="JBHUCM010000025">
    <property type="protein sequence ID" value="MFD1541192.1"/>
    <property type="molecule type" value="Genomic_DNA"/>
</dbReference>
<feature type="region of interest" description="Disordered" evidence="1">
    <location>
        <begin position="1468"/>
        <end position="1487"/>
    </location>
</feature>
<accession>A0ABW4GJA9</accession>
<protein>
    <submittedName>
        <fullName evidence="2">DNA-binding protein</fullName>
    </submittedName>
</protein>
<reference evidence="3" key="1">
    <citation type="journal article" date="2019" name="Int. J. Syst. Evol. Microbiol.">
        <title>The Global Catalogue of Microorganisms (GCM) 10K type strain sequencing project: providing services to taxonomists for standard genome sequencing and annotation.</title>
        <authorList>
            <consortium name="The Broad Institute Genomics Platform"/>
            <consortium name="The Broad Institute Genome Sequencing Center for Infectious Disease"/>
            <person name="Wu L."/>
            <person name="Ma J."/>
        </authorList>
    </citation>
    <scope>NUCLEOTIDE SEQUENCE [LARGE SCALE GENOMIC DNA]</scope>
    <source>
        <strain evidence="3">CGMCC 1.15399</strain>
    </source>
</reference>
<evidence type="ECO:0000256" key="1">
    <source>
        <dbReference type="SAM" id="MobiDB-lite"/>
    </source>
</evidence>
<comment type="caution">
    <text evidence="2">The sequence shown here is derived from an EMBL/GenBank/DDBJ whole genome shotgun (WGS) entry which is preliminary data.</text>
</comment>
<proteinExistence type="predicted"/>
<gene>
    <name evidence="2" type="ORF">ACFSJ0_29355</name>
</gene>
<keyword evidence="2" id="KW-0238">DNA-binding</keyword>
<dbReference type="RefSeq" id="WP_219538872.1">
    <property type="nucleotide sequence ID" value="NZ_JAHKRM010000051.1"/>
</dbReference>
<evidence type="ECO:0000313" key="3">
    <source>
        <dbReference type="Proteomes" id="UP001597097"/>
    </source>
</evidence>
<sequence length="1630" mass="175147">MSQAEELLKAGAVLPPGTEEAGERAVPMTARRYRHPALDDRVVVRLVAGELGPAEDLAASFLGLAPDGEPAVVGLGSQRSLGFPEWVLVNHPEDGQHALAVVPELERTARQAKSKPKAALDTYQQLARQLAASVPHFLPTFYEQSGRVFLGVDNTGYAAQMFAAARRAEAEHGLDVDEDRLDAVFLEFALAGALPVKVLSGYAKELAARVPADEALRRFARLCVRRTAGGLPPSAQMATDLRRLAKAAGADADAEEQAYLAELLALPATHRAATGWWKAHRTAIAALAARTPEVRTTLLDIMPESSEHDLSGLWLEILEASGATAGLISGEVPERPGDGTAGWLQRFLKARNHGWGSPPRQPALYTLVERTADQVRSELTGPGRTLTIVYDVDLLDLLLTLHVPVTDPEEHASLQLEQWAKGEGQRDLVALAADARFRPSFERAAYSFSNDESGRRAIRLLAKSPGGRPMLAEWVAKVAQRSSAAGLPELPDALSRLAWLPGEALALAEDEVRQAAAAQIAPVLARTLRAGLFDELGWPAWEEAAATLVAKKDVDDIVVADAWPHLITAGSAQARVLGPEGTVLTHDLRVPPRDTWSDVGLHYVDDELLVYWQSRDLDGRLRGYWHTAPDRLHPMEGRGTRGTRMDWYRGDDPVTLALPGGGRATGSGVLHRGDTAIPDERSVLSDGTSFWVWSWDGSDGATADWYEYDPVTGQEGRRGGPAFFADALRDAPAGSTFHAGWLLPAPSDEVTPVGAPVGGLFGWRVVRLPDGSMRGQDIAGRTVTLPPDAGKPARALMFPGDDRPRTIVKGSYRLSLVDPDGVVTAWARTDDAPGHFAMGSLILPPLRYWCYLRPRDPQGSAALRGLDLDTAAALLAAGAEKAVGAANAGGAGNAVGAGNALEARIRTLLPEVSHDALVAGIAGVVRFAATQVTVLEAAAARLAEALAGGHREEAHSGPVDQLLDQALSGLGSTGGYSWLQHLDGAFRQIRTIGQGLASGPATGSLGGTHLDRPGLPDVGVRWDALLDDTAALAFRAGSASIEEEHRATLHELLHELHRLGLPVTADPSRWRRMSLHVDKPFLVKPDGEWREGNWLGTLPLDGGGFLAFVSAETRENAGGVWTALFHDPAGRFDVPHPYTVRSSDPVGAPREAGWLEAFFTELAARGPAPWRPEAAEEFARLTGVTPTLARLIVAGLPSVDAYERNFLTKEARTTLGVKLADAAVARDELRKMDAGIRRAVVAALLPCDPARLWTDGPDVAAAAAVWNDKVGQQAAIPEWLLGEMSRAVRTGWDTSRALRVLIDPAAAPELGRDLVWTVRGDRVRPADDNATGFTADALAMFVAAAGWLAYRLPAGDPIRAALPAALAEVRARLANPDLMLDLDRYVDLPAFRKAAGAPTETGQGYERYGALIMPTHDDRPSPAIRTALLDAAGEDPYLRALLGSEAPFVTEIALRFARDPRFAALLADPGEPAQGERDADGTWWPQDPTRSVPDLVVEVAKEHGLGEDAAAIYLMLLALPDPTDRNVARWTGWKPARLKAARAELAGSGLVIEASRSRAARTLFLPGGWVEQSSPRLPVEQWKLALYDLGSYYGTPIQPVADLYASAWQRVRDGDVPRFEQLKVKRGRRR</sequence>
<dbReference type="GO" id="GO:0003677">
    <property type="term" value="F:DNA binding"/>
    <property type="evidence" value="ECO:0007669"/>
    <property type="project" value="UniProtKB-KW"/>
</dbReference>
<organism evidence="2 3">
    <name type="scientific">Nonomuraea guangzhouensis</name>
    <dbReference type="NCBI Taxonomy" id="1291555"/>
    <lineage>
        <taxon>Bacteria</taxon>
        <taxon>Bacillati</taxon>
        <taxon>Actinomycetota</taxon>
        <taxon>Actinomycetes</taxon>
        <taxon>Streptosporangiales</taxon>
        <taxon>Streptosporangiaceae</taxon>
        <taxon>Nonomuraea</taxon>
    </lineage>
</organism>
<keyword evidence="3" id="KW-1185">Reference proteome</keyword>
<evidence type="ECO:0000313" key="2">
    <source>
        <dbReference type="EMBL" id="MFD1541192.1"/>
    </source>
</evidence>
<name>A0ABW4GJA9_9ACTN</name>
<dbReference type="Proteomes" id="UP001597097">
    <property type="component" value="Unassembled WGS sequence"/>
</dbReference>